<evidence type="ECO:0000256" key="5">
    <source>
        <dbReference type="ARBA" id="ARBA00023136"/>
    </source>
</evidence>
<feature type="transmembrane region" description="Helical" evidence="7">
    <location>
        <begin position="34"/>
        <end position="62"/>
    </location>
</feature>
<feature type="transmembrane region" description="Helical" evidence="7">
    <location>
        <begin position="248"/>
        <end position="271"/>
    </location>
</feature>
<name>A0ABV5LQZ1_9ACTN</name>
<dbReference type="Pfam" id="PF03631">
    <property type="entry name" value="Virul_fac_BrkB"/>
    <property type="match status" value="1"/>
</dbReference>
<dbReference type="Proteomes" id="UP001589748">
    <property type="component" value="Unassembled WGS sequence"/>
</dbReference>
<evidence type="ECO:0000313" key="9">
    <source>
        <dbReference type="Proteomes" id="UP001589748"/>
    </source>
</evidence>
<keyword evidence="2" id="KW-1003">Cell membrane</keyword>
<feature type="compositionally biased region" description="Pro residues" evidence="6">
    <location>
        <begin position="346"/>
        <end position="355"/>
    </location>
</feature>
<feature type="transmembrane region" description="Helical" evidence="7">
    <location>
        <begin position="143"/>
        <end position="163"/>
    </location>
</feature>
<keyword evidence="9" id="KW-1185">Reference proteome</keyword>
<organism evidence="8 9">
    <name type="scientific">Kineococcus gynurae</name>
    <dbReference type="NCBI Taxonomy" id="452979"/>
    <lineage>
        <taxon>Bacteria</taxon>
        <taxon>Bacillati</taxon>
        <taxon>Actinomycetota</taxon>
        <taxon>Actinomycetes</taxon>
        <taxon>Kineosporiales</taxon>
        <taxon>Kineosporiaceae</taxon>
        <taxon>Kineococcus</taxon>
    </lineage>
</organism>
<evidence type="ECO:0000256" key="6">
    <source>
        <dbReference type="SAM" id="MobiDB-lite"/>
    </source>
</evidence>
<dbReference type="PANTHER" id="PTHR30213:SF1">
    <property type="entry name" value="INNER MEMBRANE PROTEIN YHJD"/>
    <property type="match status" value="1"/>
</dbReference>
<comment type="subcellular location">
    <subcellularLocation>
        <location evidence="1">Cell membrane</location>
        <topology evidence="1">Multi-pass membrane protein</topology>
    </subcellularLocation>
</comment>
<keyword evidence="3 7" id="KW-0812">Transmembrane</keyword>
<dbReference type="EMBL" id="JBHMDM010000003">
    <property type="protein sequence ID" value="MFB9376466.1"/>
    <property type="molecule type" value="Genomic_DNA"/>
</dbReference>
<proteinExistence type="predicted"/>
<keyword evidence="4 7" id="KW-1133">Transmembrane helix</keyword>
<comment type="caution">
    <text evidence="8">The sequence shown here is derived from an EMBL/GenBank/DDBJ whole genome shotgun (WGS) entry which is preliminary data.</text>
</comment>
<keyword evidence="5 7" id="KW-0472">Membrane</keyword>
<feature type="transmembrane region" description="Helical" evidence="7">
    <location>
        <begin position="183"/>
        <end position="204"/>
    </location>
</feature>
<feature type="region of interest" description="Disordered" evidence="6">
    <location>
        <begin position="329"/>
        <end position="355"/>
    </location>
</feature>
<evidence type="ECO:0000256" key="3">
    <source>
        <dbReference type="ARBA" id="ARBA00022692"/>
    </source>
</evidence>
<evidence type="ECO:0000256" key="1">
    <source>
        <dbReference type="ARBA" id="ARBA00004651"/>
    </source>
</evidence>
<sequence length="355" mass="37767">MSVISATDAFQRRHRGVSYPLSVLYKFFDDQGGYLAALITYYAFVSLFPLLLLMSTVLGYVLADDPRAQDAVISSALGQFPVIGTQLEEPERLGGGALGIVIGSLGALYGALGVGLALQNAVNIAWAIPRNERPNPIQARLRSLLLIVTAGLFVLGTTILSAISADVGRWLGATGTWETVLNGLSRAAAAVFTALAFSVAFRLAAAHRPRFAQVVPGGIFAAVIWLLLQNFGGNLVDEVMRRASDTNFIFALVLGLLAFLYVASVAVVLAVEGDVVRVNRLYPRALLTPLTDAVELTEADERAYAGQAKAARLKGFELVRVTFDKRLAEGEGLDPGSASHPDHQDPPPPAAATPR</sequence>
<evidence type="ECO:0000256" key="7">
    <source>
        <dbReference type="SAM" id="Phobius"/>
    </source>
</evidence>
<reference evidence="8 9" key="1">
    <citation type="submission" date="2024-09" db="EMBL/GenBank/DDBJ databases">
        <authorList>
            <person name="Sun Q."/>
            <person name="Mori K."/>
        </authorList>
    </citation>
    <scope>NUCLEOTIDE SEQUENCE [LARGE SCALE GENOMIC DNA]</scope>
    <source>
        <strain evidence="8 9">TISTR 1856</strain>
    </source>
</reference>
<feature type="transmembrane region" description="Helical" evidence="7">
    <location>
        <begin position="211"/>
        <end position="228"/>
    </location>
</feature>
<evidence type="ECO:0000313" key="8">
    <source>
        <dbReference type="EMBL" id="MFB9376466.1"/>
    </source>
</evidence>
<gene>
    <name evidence="8" type="ORF">ACFFVI_05750</name>
</gene>
<feature type="transmembrane region" description="Helical" evidence="7">
    <location>
        <begin position="97"/>
        <end position="122"/>
    </location>
</feature>
<dbReference type="InterPro" id="IPR017039">
    <property type="entry name" value="Virul_fac_BrkB"/>
</dbReference>
<dbReference type="RefSeq" id="WP_380138300.1">
    <property type="nucleotide sequence ID" value="NZ_JBHLUI010000009.1"/>
</dbReference>
<accession>A0ABV5LQZ1</accession>
<dbReference type="PANTHER" id="PTHR30213">
    <property type="entry name" value="INNER MEMBRANE PROTEIN YHJD"/>
    <property type="match status" value="1"/>
</dbReference>
<evidence type="ECO:0000256" key="4">
    <source>
        <dbReference type="ARBA" id="ARBA00022989"/>
    </source>
</evidence>
<protein>
    <submittedName>
        <fullName evidence="8">YihY/virulence factor BrkB family protein</fullName>
    </submittedName>
</protein>
<evidence type="ECO:0000256" key="2">
    <source>
        <dbReference type="ARBA" id="ARBA00022475"/>
    </source>
</evidence>